<dbReference type="Gene3D" id="1.10.10.10">
    <property type="entry name" value="Winged helix-like DNA-binding domain superfamily/Winged helix DNA-binding domain"/>
    <property type="match status" value="1"/>
</dbReference>
<reference evidence="2 3" key="1">
    <citation type="journal article" date="2019" name="Int. J. Syst. Evol. Microbiol.">
        <title>The Global Catalogue of Microorganisms (GCM) 10K type strain sequencing project: providing services to taxonomists for standard genome sequencing and annotation.</title>
        <authorList>
            <consortium name="The Broad Institute Genomics Platform"/>
            <consortium name="The Broad Institute Genome Sequencing Center for Infectious Disease"/>
            <person name="Wu L."/>
            <person name="Ma J."/>
        </authorList>
    </citation>
    <scope>NUCLEOTIDE SEQUENCE [LARGE SCALE GENOMIC DNA]</scope>
    <source>
        <strain evidence="2 3">XZYJ18</strain>
    </source>
</reference>
<dbReference type="AlphaFoldDB" id="A0ABD5Q7D5"/>
<dbReference type="RefSeq" id="WP_254270820.1">
    <property type="nucleotide sequence ID" value="NZ_CP100403.1"/>
</dbReference>
<feature type="domain" description="DUF7343" evidence="1">
    <location>
        <begin position="134"/>
        <end position="186"/>
    </location>
</feature>
<dbReference type="InterPro" id="IPR036388">
    <property type="entry name" value="WH-like_DNA-bd_sf"/>
</dbReference>
<dbReference type="CDD" id="cd00090">
    <property type="entry name" value="HTH_ARSR"/>
    <property type="match status" value="1"/>
</dbReference>
<dbReference type="InterPro" id="IPR011991">
    <property type="entry name" value="ArsR-like_HTH"/>
</dbReference>
<organism evidence="2 3">
    <name type="scientific">Halorussus aquaticus</name>
    <dbReference type="NCBI Taxonomy" id="2953748"/>
    <lineage>
        <taxon>Archaea</taxon>
        <taxon>Methanobacteriati</taxon>
        <taxon>Methanobacteriota</taxon>
        <taxon>Stenosarchaea group</taxon>
        <taxon>Halobacteria</taxon>
        <taxon>Halobacteriales</taxon>
        <taxon>Haladaptataceae</taxon>
        <taxon>Halorussus</taxon>
    </lineage>
</organism>
<dbReference type="Pfam" id="PF24034">
    <property type="entry name" value="DUF7343"/>
    <property type="match status" value="1"/>
</dbReference>
<dbReference type="GeneID" id="73048018"/>
<sequence>MTTAMSYQKGGYNGFQADGVRELTLRKTGVTIDYGILSPSFSTPKLGVNMLIIHKAANRSERMSSRSPNYRCSQNNERSFDPMDVLTTLTELVRDTDTGVKRESGSERDRLAAAVDAESEMDRALLMWGTRKKALLKLIELYGGRVHQAELVDRTGWSKSSVSRYLSELETDGAITRVRIGRGKIVLFPDDPRVDDLSKSNITD</sequence>
<dbReference type="SUPFAM" id="SSF46785">
    <property type="entry name" value="Winged helix' DNA-binding domain"/>
    <property type="match status" value="1"/>
</dbReference>
<dbReference type="Proteomes" id="UP001595945">
    <property type="component" value="Unassembled WGS sequence"/>
</dbReference>
<gene>
    <name evidence="2" type="ORF">ACFO9K_20330</name>
</gene>
<dbReference type="EMBL" id="JBHSHT010000003">
    <property type="protein sequence ID" value="MFC4826612.1"/>
    <property type="molecule type" value="Genomic_DNA"/>
</dbReference>
<dbReference type="InterPro" id="IPR055767">
    <property type="entry name" value="DUF7343"/>
</dbReference>
<evidence type="ECO:0000259" key="1">
    <source>
        <dbReference type="Pfam" id="PF24034"/>
    </source>
</evidence>
<accession>A0ABD5Q7D5</accession>
<comment type="caution">
    <text evidence="2">The sequence shown here is derived from an EMBL/GenBank/DDBJ whole genome shotgun (WGS) entry which is preliminary data.</text>
</comment>
<proteinExistence type="predicted"/>
<protein>
    <submittedName>
        <fullName evidence="2">Helix-turn-helix transcriptional regulator</fullName>
    </submittedName>
</protein>
<keyword evidence="3" id="KW-1185">Reference proteome</keyword>
<name>A0ABD5Q7D5_9EURY</name>
<evidence type="ECO:0000313" key="2">
    <source>
        <dbReference type="EMBL" id="MFC4826612.1"/>
    </source>
</evidence>
<dbReference type="InterPro" id="IPR036390">
    <property type="entry name" value="WH_DNA-bd_sf"/>
</dbReference>
<evidence type="ECO:0000313" key="3">
    <source>
        <dbReference type="Proteomes" id="UP001595945"/>
    </source>
</evidence>